<dbReference type="EMBL" id="WPCU01000004">
    <property type="protein sequence ID" value="MVA75288.1"/>
    <property type="molecule type" value="Genomic_DNA"/>
</dbReference>
<sequence>MTPAHVHAPGAGPDPHTVVVVALLALASLAQLLASRRAGRRGRWPLARTLSWQLGLLSLGLGLAGPVAAARTDFVAHMLGHLLVGMVAPLLLVLAAPVTLALRVLPVATARRLTRLLRSPVVRVLTHPVTAAVLDAGGLWLLYTTGLWQLTSSGPGHALVHVHVLLAGYLFTAAVVGVDPDPHRSPVAVRATVLVAFVAAHSVLAKWLYAHPPAGTGVREAEVGAQLMYYGGDVVHLALMVLLGLAWYRATGRLRTPDRLVRQRAAKA</sequence>
<keyword evidence="2" id="KW-1003">Cell membrane</keyword>
<name>A0A6A9URS9_9ACTN</name>
<dbReference type="InterPro" id="IPR019108">
    <property type="entry name" value="Caa3_assmbl_CtaG-rel"/>
</dbReference>
<feature type="transmembrane region" description="Helical" evidence="6">
    <location>
        <begin position="82"/>
        <end position="105"/>
    </location>
</feature>
<gene>
    <name evidence="7" type="ORF">GC722_04480</name>
</gene>
<dbReference type="GO" id="GO:0005886">
    <property type="term" value="C:plasma membrane"/>
    <property type="evidence" value="ECO:0007669"/>
    <property type="project" value="UniProtKB-SubCell"/>
</dbReference>
<evidence type="ECO:0000256" key="2">
    <source>
        <dbReference type="ARBA" id="ARBA00022475"/>
    </source>
</evidence>
<evidence type="ECO:0000256" key="6">
    <source>
        <dbReference type="SAM" id="Phobius"/>
    </source>
</evidence>
<comment type="subcellular location">
    <subcellularLocation>
        <location evidence="1">Cell membrane</location>
        <topology evidence="1">Multi-pass membrane protein</topology>
    </subcellularLocation>
</comment>
<dbReference type="Proteomes" id="UP000435304">
    <property type="component" value="Unassembled WGS sequence"/>
</dbReference>
<keyword evidence="4 6" id="KW-1133">Transmembrane helix</keyword>
<feature type="transmembrane region" description="Helical" evidence="6">
    <location>
        <begin position="187"/>
        <end position="209"/>
    </location>
</feature>
<evidence type="ECO:0000256" key="3">
    <source>
        <dbReference type="ARBA" id="ARBA00022692"/>
    </source>
</evidence>
<feature type="transmembrane region" description="Helical" evidence="6">
    <location>
        <begin position="46"/>
        <end position="70"/>
    </location>
</feature>
<proteinExistence type="predicted"/>
<dbReference type="AlphaFoldDB" id="A0A6A9URS9"/>
<feature type="transmembrane region" description="Helical" evidence="6">
    <location>
        <begin position="125"/>
        <end position="143"/>
    </location>
</feature>
<evidence type="ECO:0000256" key="4">
    <source>
        <dbReference type="ARBA" id="ARBA00022989"/>
    </source>
</evidence>
<evidence type="ECO:0000313" key="7">
    <source>
        <dbReference type="EMBL" id="MVA75288.1"/>
    </source>
</evidence>
<keyword evidence="3 6" id="KW-0812">Transmembrane</keyword>
<dbReference type="Pfam" id="PF09678">
    <property type="entry name" value="Caa3_CtaG"/>
    <property type="match status" value="1"/>
</dbReference>
<protein>
    <submittedName>
        <fullName evidence="7">Cytochrome c oxidase assembly protein</fullName>
    </submittedName>
</protein>
<keyword evidence="5 6" id="KW-0472">Membrane</keyword>
<accession>A0A6A9URS9</accession>
<dbReference type="RefSeq" id="WP_197429779.1">
    <property type="nucleotide sequence ID" value="NZ_WPCU01000004.1"/>
</dbReference>
<keyword evidence="8" id="KW-1185">Reference proteome</keyword>
<evidence type="ECO:0000313" key="8">
    <source>
        <dbReference type="Proteomes" id="UP000435304"/>
    </source>
</evidence>
<feature type="transmembrane region" description="Helical" evidence="6">
    <location>
        <begin position="16"/>
        <end position="34"/>
    </location>
</feature>
<feature type="transmembrane region" description="Helical" evidence="6">
    <location>
        <begin position="158"/>
        <end position="178"/>
    </location>
</feature>
<reference evidence="7 8" key="1">
    <citation type="submission" date="2019-12" db="EMBL/GenBank/DDBJ databases">
        <title>Auraticoccus cholistani sp. nov., an actinomycete isolated from soil of Cholistan desert.</title>
        <authorList>
            <person name="Cheema M.T."/>
        </authorList>
    </citation>
    <scope>NUCLEOTIDE SEQUENCE [LARGE SCALE GENOMIC DNA]</scope>
    <source>
        <strain evidence="7 8">F435</strain>
    </source>
</reference>
<comment type="caution">
    <text evidence="7">The sequence shown here is derived from an EMBL/GenBank/DDBJ whole genome shotgun (WGS) entry which is preliminary data.</text>
</comment>
<organism evidence="7 8">
    <name type="scientific">Auraticoccus cholistanensis</name>
    <dbReference type="NCBI Taxonomy" id="2656650"/>
    <lineage>
        <taxon>Bacteria</taxon>
        <taxon>Bacillati</taxon>
        <taxon>Actinomycetota</taxon>
        <taxon>Actinomycetes</taxon>
        <taxon>Propionibacteriales</taxon>
        <taxon>Propionibacteriaceae</taxon>
        <taxon>Auraticoccus</taxon>
    </lineage>
</organism>
<feature type="transmembrane region" description="Helical" evidence="6">
    <location>
        <begin position="229"/>
        <end position="248"/>
    </location>
</feature>
<evidence type="ECO:0000256" key="5">
    <source>
        <dbReference type="ARBA" id="ARBA00023136"/>
    </source>
</evidence>
<evidence type="ECO:0000256" key="1">
    <source>
        <dbReference type="ARBA" id="ARBA00004651"/>
    </source>
</evidence>